<dbReference type="GO" id="GO:0005684">
    <property type="term" value="C:U2-type spliceosomal complex"/>
    <property type="evidence" value="ECO:0007669"/>
    <property type="project" value="TreeGrafter"/>
</dbReference>
<dbReference type="Gene3D" id="4.10.1000.10">
    <property type="entry name" value="Zinc finger, CCCH-type"/>
    <property type="match status" value="1"/>
</dbReference>
<dbReference type="OrthoDB" id="25761at2759"/>
<dbReference type="GO" id="GO:0008270">
    <property type="term" value="F:zinc ion binding"/>
    <property type="evidence" value="ECO:0007669"/>
    <property type="project" value="UniProtKB-KW"/>
</dbReference>
<evidence type="ECO:0000313" key="6">
    <source>
        <dbReference type="EMBL" id="GAU50482.1"/>
    </source>
</evidence>
<sequence length="180" mass="20865">MEYSSEAKSAEQLVNFFPKSVNKKNLRKRSFDHSEDNSNNEASFTYNPNLFFSTQSSIEESEKPYFQCFESSKQIQIQHDNKATSTIETETLFPKDAIRGSHGPIRATVHIRVSERFDYQPDICKDYKVTGYCGYGDSCKFLHDRSDYKSGWQMEKDWEEAKKRVSGNASLLGGIGYWRY</sequence>
<keyword evidence="1 4" id="KW-0479">Metal-binding</keyword>
<feature type="zinc finger region" description="C3H1-type" evidence="4">
    <location>
        <begin position="118"/>
        <end position="146"/>
    </location>
</feature>
<dbReference type="PANTHER" id="PTHR12930:SF0">
    <property type="entry name" value="RING FINGER PROTEIN 113B"/>
    <property type="match status" value="1"/>
</dbReference>
<dbReference type="AlphaFoldDB" id="A0A2Z6PIW9"/>
<proteinExistence type="predicted"/>
<evidence type="ECO:0000256" key="1">
    <source>
        <dbReference type="ARBA" id="ARBA00022723"/>
    </source>
</evidence>
<evidence type="ECO:0000256" key="4">
    <source>
        <dbReference type="PROSITE-ProRule" id="PRU00723"/>
    </source>
</evidence>
<reference evidence="7" key="1">
    <citation type="journal article" date="2017" name="Front. Plant Sci.">
        <title>Climate Clever Clovers: New Paradigm to Reduce the Environmental Footprint of Ruminants by Breeding Low Methanogenic Forages Utilizing Haplotype Variation.</title>
        <authorList>
            <person name="Kaur P."/>
            <person name="Appels R."/>
            <person name="Bayer P.E."/>
            <person name="Keeble-Gagnere G."/>
            <person name="Wang J."/>
            <person name="Hirakawa H."/>
            <person name="Shirasawa K."/>
            <person name="Vercoe P."/>
            <person name="Stefanova K."/>
            <person name="Durmic Z."/>
            <person name="Nichols P."/>
            <person name="Revell C."/>
            <person name="Isobe S.N."/>
            <person name="Edwards D."/>
            <person name="Erskine W."/>
        </authorList>
    </citation>
    <scope>NUCLEOTIDE SEQUENCE [LARGE SCALE GENOMIC DNA]</scope>
    <source>
        <strain evidence="7">cv. Daliak</strain>
    </source>
</reference>
<evidence type="ECO:0000313" key="7">
    <source>
        <dbReference type="Proteomes" id="UP000242715"/>
    </source>
</evidence>
<dbReference type="PANTHER" id="PTHR12930">
    <property type="entry name" value="ZINC FINGER PROTEIN 183"/>
    <property type="match status" value="1"/>
</dbReference>
<dbReference type="SMART" id="SM00356">
    <property type="entry name" value="ZnF_C3H1"/>
    <property type="match status" value="1"/>
</dbReference>
<feature type="domain" description="C3H1-type" evidence="5">
    <location>
        <begin position="118"/>
        <end position="146"/>
    </location>
</feature>
<dbReference type="Proteomes" id="UP000242715">
    <property type="component" value="Unassembled WGS sequence"/>
</dbReference>
<dbReference type="SUPFAM" id="SSF90229">
    <property type="entry name" value="CCCH zinc finger"/>
    <property type="match status" value="1"/>
</dbReference>
<evidence type="ECO:0000256" key="3">
    <source>
        <dbReference type="ARBA" id="ARBA00022833"/>
    </source>
</evidence>
<gene>
    <name evidence="6" type="ORF">TSUD_409670</name>
</gene>
<name>A0A2Z6PIW9_TRISU</name>
<organism evidence="6 7">
    <name type="scientific">Trifolium subterraneum</name>
    <name type="common">Subterranean clover</name>
    <dbReference type="NCBI Taxonomy" id="3900"/>
    <lineage>
        <taxon>Eukaryota</taxon>
        <taxon>Viridiplantae</taxon>
        <taxon>Streptophyta</taxon>
        <taxon>Embryophyta</taxon>
        <taxon>Tracheophyta</taxon>
        <taxon>Spermatophyta</taxon>
        <taxon>Magnoliopsida</taxon>
        <taxon>eudicotyledons</taxon>
        <taxon>Gunneridae</taxon>
        <taxon>Pentapetalae</taxon>
        <taxon>rosids</taxon>
        <taxon>fabids</taxon>
        <taxon>Fabales</taxon>
        <taxon>Fabaceae</taxon>
        <taxon>Papilionoideae</taxon>
        <taxon>50 kb inversion clade</taxon>
        <taxon>NPAAA clade</taxon>
        <taxon>Hologalegina</taxon>
        <taxon>IRL clade</taxon>
        <taxon>Trifolieae</taxon>
        <taxon>Trifolium</taxon>
    </lineage>
</organism>
<dbReference type="InterPro" id="IPR000571">
    <property type="entry name" value="Znf_CCCH"/>
</dbReference>
<protein>
    <recommendedName>
        <fullName evidence="5">C3H1-type domain-containing protein</fullName>
    </recommendedName>
</protein>
<evidence type="ECO:0000259" key="5">
    <source>
        <dbReference type="PROSITE" id="PS50103"/>
    </source>
</evidence>
<dbReference type="InterPro" id="IPR039971">
    <property type="entry name" value="CWC24-like"/>
</dbReference>
<keyword evidence="2 4" id="KW-0863">Zinc-finger</keyword>
<dbReference type="Pfam" id="PF00642">
    <property type="entry name" value="zf-CCCH"/>
    <property type="match status" value="1"/>
</dbReference>
<evidence type="ECO:0000256" key="2">
    <source>
        <dbReference type="ARBA" id="ARBA00022771"/>
    </source>
</evidence>
<dbReference type="PROSITE" id="PS50103">
    <property type="entry name" value="ZF_C3H1"/>
    <property type="match status" value="1"/>
</dbReference>
<keyword evidence="7" id="KW-1185">Reference proteome</keyword>
<keyword evidence="3 4" id="KW-0862">Zinc</keyword>
<dbReference type="InterPro" id="IPR036855">
    <property type="entry name" value="Znf_CCCH_sf"/>
</dbReference>
<dbReference type="EMBL" id="DF974778">
    <property type="protein sequence ID" value="GAU50482.1"/>
    <property type="molecule type" value="Genomic_DNA"/>
</dbReference>
<dbReference type="GO" id="GO:0034247">
    <property type="term" value="P:snoRNA splicing"/>
    <property type="evidence" value="ECO:0007669"/>
    <property type="project" value="TreeGrafter"/>
</dbReference>
<accession>A0A2Z6PIW9</accession>